<feature type="binding site" evidence="4">
    <location>
        <position position="122"/>
    </location>
    <ligand>
        <name>NAD(+)</name>
        <dbReference type="ChEBI" id="CHEBI:57540"/>
    </ligand>
</feature>
<protein>
    <submittedName>
        <fullName evidence="6">Oxidoreductase</fullName>
    </submittedName>
</protein>
<organism evidence="6 7">
    <name type="scientific">Neobacillus piezotolerans</name>
    <dbReference type="NCBI Taxonomy" id="2259171"/>
    <lineage>
        <taxon>Bacteria</taxon>
        <taxon>Bacillati</taxon>
        <taxon>Bacillota</taxon>
        <taxon>Bacilli</taxon>
        <taxon>Bacillales</taxon>
        <taxon>Bacillaceae</taxon>
        <taxon>Neobacillus</taxon>
    </lineage>
</organism>
<feature type="binding site" evidence="3">
    <location>
        <position position="252"/>
    </location>
    <ligand>
        <name>glycerol</name>
        <dbReference type="ChEBI" id="CHEBI:17754"/>
    </ligand>
</feature>
<evidence type="ECO:0000256" key="4">
    <source>
        <dbReference type="PIRSR" id="PIRSR000112-3"/>
    </source>
</evidence>
<dbReference type="AlphaFoldDB" id="A0A3D8GWX7"/>
<evidence type="ECO:0000259" key="5">
    <source>
        <dbReference type="Pfam" id="PF00465"/>
    </source>
</evidence>
<dbReference type="PANTHER" id="PTHR43616:SF3">
    <property type="entry name" value="HYDROXYCARBOXYLATE DEHYDROGENASE A"/>
    <property type="match status" value="1"/>
</dbReference>
<dbReference type="Proteomes" id="UP000257144">
    <property type="component" value="Unassembled WGS sequence"/>
</dbReference>
<evidence type="ECO:0000256" key="2">
    <source>
        <dbReference type="ARBA" id="ARBA00023002"/>
    </source>
</evidence>
<dbReference type="EMBL" id="QNQT01000001">
    <property type="protein sequence ID" value="RDU38709.1"/>
    <property type="molecule type" value="Genomic_DNA"/>
</dbReference>
<feature type="binding site" evidence="4">
    <location>
        <position position="124"/>
    </location>
    <ligand>
        <name>NAD(+)</name>
        <dbReference type="ChEBI" id="CHEBI:57540"/>
    </ligand>
</feature>
<feature type="binding site" evidence="4">
    <location>
        <position position="128"/>
    </location>
    <ligand>
        <name>NAD(+)</name>
        <dbReference type="ChEBI" id="CHEBI:57540"/>
    </ligand>
</feature>
<accession>A0A3D8GWX7</accession>
<name>A0A3D8GWX7_9BACI</name>
<evidence type="ECO:0000313" key="7">
    <source>
        <dbReference type="Proteomes" id="UP000257144"/>
    </source>
</evidence>
<keyword evidence="1 3" id="KW-0479">Metal-binding</keyword>
<proteinExistence type="predicted"/>
<dbReference type="GO" id="GO:0016614">
    <property type="term" value="F:oxidoreductase activity, acting on CH-OH group of donors"/>
    <property type="evidence" value="ECO:0007669"/>
    <property type="project" value="InterPro"/>
</dbReference>
<sequence>MKLEVRGAPNYYACEAGILDSLPSLLGRHGIGNPLVLTGEKSWNATNSYFPDGLDARRETYGGECSIEEIERIGSLVAHANHDAIIAVGGGKVLDLAKAAGDLVSIPFILIPTLASTCAAWTPLSVIYDSRGRFLHYTIFKGSALAILVEPAILVASPPAYLRAGIGDTLAKWYEADALLRQIHNWTVPMQIAREAALLCKTNLLAFGNEALEAAETGTATHELVKVCETIIMAGGMVGGFGDHFGRIAGAHSIHNGLTHLPEAHSFLHGDKVAYGILVQLMLEGREEEIIGLLPFYKKTGLPFSLKSMGILAPERAAEVVAAKALAPGESIHFLDIALTTEHLTNSILQLERLVND</sequence>
<keyword evidence="7" id="KW-1185">Reference proteome</keyword>
<keyword evidence="4" id="KW-0520">NAD</keyword>
<feature type="domain" description="Alcohol dehydrogenase iron-type/glycerol dehydrogenase GldA" evidence="5">
    <location>
        <begin position="9"/>
        <end position="141"/>
    </location>
</feature>
<feature type="binding site" evidence="4">
    <location>
        <begin position="113"/>
        <end position="116"/>
    </location>
    <ligand>
        <name>NAD(+)</name>
        <dbReference type="ChEBI" id="CHEBI:57540"/>
    </ligand>
</feature>
<dbReference type="SUPFAM" id="SSF56796">
    <property type="entry name" value="Dehydroquinate synthase-like"/>
    <property type="match status" value="1"/>
</dbReference>
<comment type="caution">
    <text evidence="6">The sequence shown here is derived from an EMBL/GenBank/DDBJ whole genome shotgun (WGS) entry which is preliminary data.</text>
</comment>
<dbReference type="CDD" id="cd08172">
    <property type="entry name" value="GlyDH-like"/>
    <property type="match status" value="1"/>
</dbReference>
<dbReference type="InterPro" id="IPR001670">
    <property type="entry name" value="ADH_Fe/GldA"/>
</dbReference>
<dbReference type="InterPro" id="IPR016205">
    <property type="entry name" value="Glycerol_DH"/>
</dbReference>
<dbReference type="PIRSF" id="PIRSF000112">
    <property type="entry name" value="Glycerol_dehydrogenase"/>
    <property type="match status" value="1"/>
</dbReference>
<dbReference type="PANTHER" id="PTHR43616">
    <property type="entry name" value="GLYCEROL DEHYDROGENASE"/>
    <property type="match status" value="1"/>
</dbReference>
<evidence type="ECO:0000256" key="3">
    <source>
        <dbReference type="PIRSR" id="PIRSR000112-1"/>
    </source>
</evidence>
<evidence type="ECO:0000313" key="6">
    <source>
        <dbReference type="EMBL" id="RDU38709.1"/>
    </source>
</evidence>
<dbReference type="RefSeq" id="WP_115450624.1">
    <property type="nucleotide sequence ID" value="NZ_QNQT01000001.1"/>
</dbReference>
<dbReference type="GO" id="GO:0046872">
    <property type="term" value="F:metal ion binding"/>
    <property type="evidence" value="ECO:0007669"/>
    <property type="project" value="UniProtKB-KW"/>
</dbReference>
<feature type="binding site" evidence="3">
    <location>
        <position position="168"/>
    </location>
    <ligand>
        <name>glycerol</name>
        <dbReference type="ChEBI" id="CHEBI:17754"/>
    </ligand>
</feature>
<keyword evidence="3" id="KW-0862">Zinc</keyword>
<dbReference type="Gene3D" id="3.40.50.1970">
    <property type="match status" value="1"/>
</dbReference>
<feature type="binding site" evidence="4">
    <location>
        <begin position="91"/>
        <end position="95"/>
    </location>
    <ligand>
        <name>NAD(+)</name>
        <dbReference type="ChEBI" id="CHEBI:57540"/>
    </ligand>
</feature>
<comment type="cofactor">
    <cofactor evidence="3">
        <name>Zn(2+)</name>
        <dbReference type="ChEBI" id="CHEBI:29105"/>
    </cofactor>
    <text evidence="3">Binds 1 zinc ion per subunit.</text>
</comment>
<evidence type="ECO:0000256" key="1">
    <source>
        <dbReference type="ARBA" id="ARBA00022723"/>
    </source>
</evidence>
<feature type="binding site" evidence="3">
    <location>
        <position position="269"/>
    </location>
    <ligand>
        <name>glycerol</name>
        <dbReference type="ChEBI" id="CHEBI:17754"/>
    </ligand>
</feature>
<keyword evidence="2" id="KW-0560">Oxidoreductase</keyword>
<gene>
    <name evidence="6" type="ORF">DRW41_03890</name>
</gene>
<dbReference type="OrthoDB" id="5198708at2"/>
<reference evidence="6 7" key="1">
    <citation type="submission" date="2018-07" db="EMBL/GenBank/DDBJ databases">
        <title>Bacillus sp. YLB-04 draft genome sequence.</title>
        <authorList>
            <person name="Yu L."/>
            <person name="Tang X."/>
        </authorList>
    </citation>
    <scope>NUCLEOTIDE SEQUENCE [LARGE SCALE GENOMIC DNA]</scope>
    <source>
        <strain evidence="6 7">YLB-04</strain>
    </source>
</reference>
<dbReference type="Pfam" id="PF00465">
    <property type="entry name" value="Fe-ADH"/>
    <property type="match status" value="1"/>
</dbReference>
<dbReference type="Gene3D" id="1.20.1090.10">
    <property type="entry name" value="Dehydroquinate synthase-like - alpha domain"/>
    <property type="match status" value="1"/>
</dbReference>